<evidence type="ECO:0000313" key="2">
    <source>
        <dbReference type="EMBL" id="AIG99147.1"/>
    </source>
</evidence>
<evidence type="ECO:0000256" key="1">
    <source>
        <dbReference type="SAM" id="Phobius"/>
    </source>
</evidence>
<feature type="transmembrane region" description="Helical" evidence="1">
    <location>
        <begin position="40"/>
        <end position="61"/>
    </location>
</feature>
<dbReference type="EMBL" id="CP006577">
    <property type="protein sequence ID" value="AIG99147.1"/>
    <property type="molecule type" value="Genomic_DNA"/>
</dbReference>
<dbReference type="AlphaFoldDB" id="A0A075WH83"/>
<dbReference type="KEGG" id="afg:AFULGI_00024300"/>
<organism evidence="2 3">
    <name type="scientific">Archaeoglobus fulgidus DSM 8774</name>
    <dbReference type="NCBI Taxonomy" id="1344584"/>
    <lineage>
        <taxon>Archaea</taxon>
        <taxon>Methanobacteriati</taxon>
        <taxon>Methanobacteriota</taxon>
        <taxon>Archaeoglobi</taxon>
        <taxon>Archaeoglobales</taxon>
        <taxon>Archaeoglobaceae</taxon>
        <taxon>Archaeoglobus</taxon>
    </lineage>
</organism>
<keyword evidence="1" id="KW-1133">Transmembrane helix</keyword>
<reference evidence="2 3" key="1">
    <citation type="submission" date="2013-07" db="EMBL/GenBank/DDBJ databases">
        <title>Genome of Archaeoglobus fulgidus.</title>
        <authorList>
            <person name="Fiebig A."/>
            <person name="Birkeland N.-K."/>
        </authorList>
    </citation>
    <scope>NUCLEOTIDE SEQUENCE [LARGE SCALE GENOMIC DNA]</scope>
    <source>
        <strain evidence="2 3">DSM 8774</strain>
    </source>
</reference>
<protein>
    <submittedName>
        <fullName evidence="2">Uncharacterized protein</fullName>
    </submittedName>
</protein>
<feature type="transmembrane region" description="Helical" evidence="1">
    <location>
        <begin position="12"/>
        <end position="34"/>
    </location>
</feature>
<name>A0A075WH83_ARCFL</name>
<sequence length="161" mass="17480">MVKSCSVGWGAKVAAVFAALYTSILGLAVLIPHANSAIEVFSAVMAAGLGILIALLAVPFISEITDKTETLEVEVIGEVVVEDSLSFGGANAGLKSERIFVADKGLVIDGYLFEWQKIKFEIEKDEIILRLPSGRRLPIPYSEELAEMLRKSKTSYFIDTK</sequence>
<dbReference type="HOGENOM" id="CLU_1639872_0_0_2"/>
<dbReference type="GeneID" id="24795907"/>
<accession>A0A075WH83</accession>
<keyword evidence="1" id="KW-0472">Membrane</keyword>
<gene>
    <name evidence="2" type="ORF">AFULGI_00024300</name>
</gene>
<keyword evidence="1" id="KW-0812">Transmembrane</keyword>
<dbReference type="Proteomes" id="UP000028501">
    <property type="component" value="Chromosome"/>
</dbReference>
<dbReference type="RefSeq" id="WP_010879649.1">
    <property type="nucleotide sequence ID" value="NZ_CP006577.1"/>
</dbReference>
<evidence type="ECO:0000313" key="3">
    <source>
        <dbReference type="Proteomes" id="UP000028501"/>
    </source>
</evidence>
<proteinExistence type="predicted"/>